<name>A0AAV1A290_VICFA</name>
<dbReference type="GO" id="GO:0006893">
    <property type="term" value="P:Golgi to plasma membrane transport"/>
    <property type="evidence" value="ECO:0007669"/>
    <property type="project" value="TreeGrafter"/>
</dbReference>
<keyword evidence="3" id="KW-1185">Reference proteome</keyword>
<sequence length="148" mass="16892">MYKVRSGVFKYISNVIVADFSNDGVKRFNANAVINIEYDIQIIENFADEMFYSAGLGEIYNEGSFKNCLVEARQLINLLLSSQAENFMNPVIREKSYYALDYKKVSAICDKFKDSPDGIFRSLANKNAKPSARKKLMDVLKKNLKDFS</sequence>
<dbReference type="Proteomes" id="UP001157006">
    <property type="component" value="Chromosome 3"/>
</dbReference>
<dbReference type="Pfam" id="PF04091">
    <property type="entry name" value="Sec15_C"/>
    <property type="match status" value="1"/>
</dbReference>
<dbReference type="AlphaFoldDB" id="A0AAV1A290"/>
<protein>
    <recommendedName>
        <fullName evidence="1">Exocyst complex subunit EXOC6/Sec15 C-terminal domain-containing protein</fullName>
    </recommendedName>
</protein>
<dbReference type="InterPro" id="IPR046361">
    <property type="entry name" value="EXOC6/Sec15_C"/>
</dbReference>
<evidence type="ECO:0000313" key="3">
    <source>
        <dbReference type="Proteomes" id="UP001157006"/>
    </source>
</evidence>
<dbReference type="GO" id="GO:0006886">
    <property type="term" value="P:intracellular protein transport"/>
    <property type="evidence" value="ECO:0007669"/>
    <property type="project" value="InterPro"/>
</dbReference>
<organism evidence="2 3">
    <name type="scientific">Vicia faba</name>
    <name type="common">Broad bean</name>
    <name type="synonym">Faba vulgaris</name>
    <dbReference type="NCBI Taxonomy" id="3906"/>
    <lineage>
        <taxon>Eukaryota</taxon>
        <taxon>Viridiplantae</taxon>
        <taxon>Streptophyta</taxon>
        <taxon>Embryophyta</taxon>
        <taxon>Tracheophyta</taxon>
        <taxon>Spermatophyta</taxon>
        <taxon>Magnoliopsida</taxon>
        <taxon>eudicotyledons</taxon>
        <taxon>Gunneridae</taxon>
        <taxon>Pentapetalae</taxon>
        <taxon>rosids</taxon>
        <taxon>fabids</taxon>
        <taxon>Fabales</taxon>
        <taxon>Fabaceae</taxon>
        <taxon>Papilionoideae</taxon>
        <taxon>50 kb inversion clade</taxon>
        <taxon>NPAAA clade</taxon>
        <taxon>Hologalegina</taxon>
        <taxon>IRL clade</taxon>
        <taxon>Fabeae</taxon>
        <taxon>Vicia</taxon>
    </lineage>
</organism>
<dbReference type="GO" id="GO:0090522">
    <property type="term" value="P:vesicle tethering involved in exocytosis"/>
    <property type="evidence" value="ECO:0007669"/>
    <property type="project" value="InterPro"/>
</dbReference>
<dbReference type="InterPro" id="IPR007225">
    <property type="entry name" value="EXOC6/Sec15"/>
</dbReference>
<dbReference type="PANTHER" id="PTHR12702:SF6">
    <property type="entry name" value="EXOCYST COMPLEX COMPONENT"/>
    <property type="match status" value="1"/>
</dbReference>
<accession>A0AAV1A290</accession>
<dbReference type="EMBL" id="OX451738">
    <property type="protein sequence ID" value="CAI8604129.1"/>
    <property type="molecule type" value="Genomic_DNA"/>
</dbReference>
<dbReference type="PANTHER" id="PTHR12702">
    <property type="entry name" value="SEC15"/>
    <property type="match status" value="1"/>
</dbReference>
<dbReference type="GO" id="GO:0016020">
    <property type="term" value="C:membrane"/>
    <property type="evidence" value="ECO:0007669"/>
    <property type="project" value="TreeGrafter"/>
</dbReference>
<dbReference type="InterPro" id="IPR042044">
    <property type="entry name" value="EXOC6PINT-1/Sec15/Tip20_C_dom2"/>
</dbReference>
<reference evidence="2 3" key="1">
    <citation type="submission" date="2023-01" db="EMBL/GenBank/DDBJ databases">
        <authorList>
            <person name="Kreplak J."/>
        </authorList>
    </citation>
    <scope>NUCLEOTIDE SEQUENCE [LARGE SCALE GENOMIC DNA]</scope>
</reference>
<feature type="domain" description="Exocyst complex subunit EXOC6/Sec15 C-terminal" evidence="1">
    <location>
        <begin position="3"/>
        <end position="111"/>
    </location>
</feature>
<evidence type="ECO:0000259" key="1">
    <source>
        <dbReference type="Pfam" id="PF04091"/>
    </source>
</evidence>
<evidence type="ECO:0000313" key="2">
    <source>
        <dbReference type="EMBL" id="CAI8604129.1"/>
    </source>
</evidence>
<dbReference type="GO" id="GO:0000145">
    <property type="term" value="C:exocyst"/>
    <property type="evidence" value="ECO:0007669"/>
    <property type="project" value="TreeGrafter"/>
</dbReference>
<dbReference type="Gene3D" id="1.20.58.670">
    <property type="entry name" value="Dsl1p vesicle tethering complex, Tip20p subunit, domain D"/>
    <property type="match status" value="1"/>
</dbReference>
<gene>
    <name evidence="2" type="ORF">VFH_III118360</name>
</gene>
<proteinExistence type="predicted"/>